<reference evidence="2" key="2">
    <citation type="journal article" date="2014" name="PLoS ONE">
        <title>Genome and Transcriptome Analysis of the Fungal Pathogen Fusarium oxysporum f. sp. cubense Causing Banana Vascular Wilt Disease.</title>
        <authorList>
            <person name="Guo L."/>
            <person name="Han L."/>
            <person name="Yang L."/>
            <person name="Zeng H."/>
            <person name="Fan D."/>
            <person name="Zhu Y."/>
            <person name="Feng Y."/>
            <person name="Wang G."/>
            <person name="Peng C."/>
            <person name="Jiang X."/>
            <person name="Zhou D."/>
            <person name="Ni P."/>
            <person name="Liang C."/>
            <person name="Liu L."/>
            <person name="Wang J."/>
            <person name="Mao C."/>
            <person name="Fang X."/>
            <person name="Peng M."/>
            <person name="Huang J."/>
        </authorList>
    </citation>
    <scope>NUCLEOTIDE SEQUENCE [LARGE SCALE GENOMIC DNA]</scope>
    <source>
        <strain evidence="2">race 1</strain>
    </source>
</reference>
<name>N4TTQ1_FUSC1</name>
<dbReference type="VEuPathDB" id="FungiDB:FOC1_g10008246"/>
<proteinExistence type="predicted"/>
<protein>
    <submittedName>
        <fullName evidence="1">Uncharacterized protein</fullName>
    </submittedName>
</protein>
<dbReference type="AlphaFoldDB" id="N4TTQ1"/>
<evidence type="ECO:0000313" key="2">
    <source>
        <dbReference type="Proteomes" id="UP000016928"/>
    </source>
</evidence>
<evidence type="ECO:0000313" key="1">
    <source>
        <dbReference type="EMBL" id="ENH66219.1"/>
    </source>
</evidence>
<accession>N4TTQ1</accession>
<dbReference type="STRING" id="1229664.N4TTQ1"/>
<gene>
    <name evidence="1" type="ORF">FOC1_g10008246</name>
</gene>
<dbReference type="HOGENOM" id="CLU_073633_0_0_1"/>
<dbReference type="EMBL" id="KB730431">
    <property type="protein sequence ID" value="ENH66219.1"/>
    <property type="molecule type" value="Genomic_DNA"/>
</dbReference>
<dbReference type="OrthoDB" id="2922289at2759"/>
<dbReference type="OMA" id="YKEPEAC"/>
<dbReference type="Proteomes" id="UP000016928">
    <property type="component" value="Unassembled WGS sequence"/>
</dbReference>
<organism evidence="1 2">
    <name type="scientific">Fusarium oxysporum f. sp. cubense (strain race 1)</name>
    <name type="common">Panama disease fungus</name>
    <dbReference type="NCBI Taxonomy" id="1229664"/>
    <lineage>
        <taxon>Eukaryota</taxon>
        <taxon>Fungi</taxon>
        <taxon>Dikarya</taxon>
        <taxon>Ascomycota</taxon>
        <taxon>Pezizomycotina</taxon>
        <taxon>Sordariomycetes</taxon>
        <taxon>Hypocreomycetidae</taxon>
        <taxon>Hypocreales</taxon>
        <taxon>Nectriaceae</taxon>
        <taxon>Fusarium</taxon>
        <taxon>Fusarium oxysporum species complex</taxon>
    </lineage>
</organism>
<dbReference type="PANTHER" id="PTHR40788">
    <property type="entry name" value="CLR5 DOMAIN-CONTAINING PROTEIN-RELATED"/>
    <property type="match status" value="1"/>
</dbReference>
<dbReference type="PANTHER" id="PTHR40788:SF2">
    <property type="entry name" value="CLR5 DOMAIN-CONTAINING PROTEIN"/>
    <property type="match status" value="1"/>
</dbReference>
<sequence>MPPTHQPFYDYWRQVETDATVKVKHHSSILWPFINKDSLGKPTPLLLLLNSRGRHPPPFFIDTDSQYVQRAALADMLVDGPLFPTRGMQLILRSVSSGDVHGTLREVPKFARGTWLHLSTKDYDWPTSDIYGKKWLQNQFSTSFGMVILEIQERSMDFLVKCCHQILRHIEPDNLFSDVYPVQPEPELPLSTQTQGIPYRVTTRLDFANLEKLFAAKVAAAEDHVWAMREDPNMQEKYASVASPTEKLPDDHNNLIRHFLSFVFTSRDVFLEKLEFLVKRSPKSCLRIRNRFSRSTDEHSRSSAFYFMTRMSILPPVKFHGTTFCMR</sequence>
<reference evidence="2" key="1">
    <citation type="submission" date="2012-09" db="EMBL/GenBank/DDBJ databases">
        <title>Genome sequencing and comparative transcriptomics of race 1 and race 4 of banana pathogen: Fusarium oxysporum f. sp. cubense.</title>
        <authorList>
            <person name="Fang X."/>
            <person name="Huang J."/>
        </authorList>
    </citation>
    <scope>NUCLEOTIDE SEQUENCE [LARGE SCALE GENOMIC DNA]</scope>
    <source>
        <strain evidence="2">race 1</strain>
    </source>
</reference>